<dbReference type="Pfam" id="PF00440">
    <property type="entry name" value="TetR_N"/>
    <property type="match status" value="1"/>
</dbReference>
<dbReference type="EMBL" id="BSEO01000014">
    <property type="protein sequence ID" value="GLJ80907.1"/>
    <property type="molecule type" value="Genomic_DNA"/>
</dbReference>
<proteinExistence type="predicted"/>
<protein>
    <recommendedName>
        <fullName evidence="5">HTH tetR-type domain-containing protein</fullName>
    </recommendedName>
</protein>
<dbReference type="RefSeq" id="WP_210007083.1">
    <property type="nucleotide sequence ID" value="NZ_BSEO01000014.1"/>
</dbReference>
<dbReference type="InterPro" id="IPR036271">
    <property type="entry name" value="Tet_transcr_reg_TetR-rel_C_sf"/>
</dbReference>
<comment type="caution">
    <text evidence="6">The sequence shown here is derived from an EMBL/GenBank/DDBJ whole genome shotgun (WGS) entry which is preliminary data.</text>
</comment>
<reference evidence="6" key="2">
    <citation type="submission" date="2023-01" db="EMBL/GenBank/DDBJ databases">
        <authorList>
            <person name="Sun Q."/>
            <person name="Evtushenko L."/>
        </authorList>
    </citation>
    <scope>NUCLEOTIDE SEQUENCE</scope>
    <source>
        <strain evidence="6">VKM Ac-1447</strain>
    </source>
</reference>
<evidence type="ECO:0000256" key="2">
    <source>
        <dbReference type="ARBA" id="ARBA00023125"/>
    </source>
</evidence>
<gene>
    <name evidence="6" type="ORF">GCM10017586_25900</name>
</gene>
<name>A0A9W6HJD6_9MICO</name>
<dbReference type="InterPro" id="IPR050109">
    <property type="entry name" value="HTH-type_TetR-like_transc_reg"/>
</dbReference>
<dbReference type="InterPro" id="IPR011075">
    <property type="entry name" value="TetR_C"/>
</dbReference>
<dbReference type="PANTHER" id="PTHR30055:SF148">
    <property type="entry name" value="TETR-FAMILY TRANSCRIPTIONAL REGULATOR"/>
    <property type="match status" value="1"/>
</dbReference>
<dbReference type="SUPFAM" id="SSF46689">
    <property type="entry name" value="Homeodomain-like"/>
    <property type="match status" value="1"/>
</dbReference>
<dbReference type="Gene3D" id="1.10.357.10">
    <property type="entry name" value="Tetracycline Repressor, domain 2"/>
    <property type="match status" value="1"/>
</dbReference>
<dbReference type="AlphaFoldDB" id="A0A9W6HJD6"/>
<dbReference type="GO" id="GO:0003700">
    <property type="term" value="F:DNA-binding transcription factor activity"/>
    <property type="evidence" value="ECO:0007669"/>
    <property type="project" value="TreeGrafter"/>
</dbReference>
<evidence type="ECO:0000313" key="7">
    <source>
        <dbReference type="Proteomes" id="UP001142317"/>
    </source>
</evidence>
<keyword evidence="1" id="KW-0805">Transcription regulation</keyword>
<dbReference type="Pfam" id="PF16859">
    <property type="entry name" value="TetR_C_11"/>
    <property type="match status" value="1"/>
</dbReference>
<accession>A0A9W6HJD6</accession>
<evidence type="ECO:0000313" key="6">
    <source>
        <dbReference type="EMBL" id="GLJ80907.1"/>
    </source>
</evidence>
<feature type="DNA-binding region" description="H-T-H motif" evidence="4">
    <location>
        <begin position="35"/>
        <end position="54"/>
    </location>
</feature>
<dbReference type="InterPro" id="IPR001647">
    <property type="entry name" value="HTH_TetR"/>
</dbReference>
<keyword evidence="3" id="KW-0804">Transcription</keyword>
<reference evidence="6" key="1">
    <citation type="journal article" date="2014" name="Int. J. Syst. Evol. Microbiol.">
        <title>Complete genome sequence of Corynebacterium casei LMG S-19264T (=DSM 44701T), isolated from a smear-ripened cheese.</title>
        <authorList>
            <consortium name="US DOE Joint Genome Institute (JGI-PGF)"/>
            <person name="Walter F."/>
            <person name="Albersmeier A."/>
            <person name="Kalinowski J."/>
            <person name="Ruckert C."/>
        </authorList>
    </citation>
    <scope>NUCLEOTIDE SEQUENCE</scope>
    <source>
        <strain evidence="6">VKM Ac-1447</strain>
    </source>
</reference>
<sequence>MDEHRAGPRRSEHARLAVLSAAAELLAERGYEHLTIEAIARRAGVGKQTIYRWWSSRAGILAEALLEGLIFRHELAVRDTGDLRHDLAEWMTRVAEVLGAPDGRVLFRSLLAAATEDAAVGELMHQQLSADGGVRARVVAHGDPRLPADEIGDAIAGWLVLRALTGTASTPEGIRALVGTLVPG</sequence>
<organism evidence="6 7">
    <name type="scientific">Microbacterium imperiale</name>
    <dbReference type="NCBI Taxonomy" id="33884"/>
    <lineage>
        <taxon>Bacteria</taxon>
        <taxon>Bacillati</taxon>
        <taxon>Actinomycetota</taxon>
        <taxon>Actinomycetes</taxon>
        <taxon>Micrococcales</taxon>
        <taxon>Microbacteriaceae</taxon>
        <taxon>Microbacterium</taxon>
    </lineage>
</organism>
<dbReference type="PRINTS" id="PR00455">
    <property type="entry name" value="HTHTETR"/>
</dbReference>
<dbReference type="InterPro" id="IPR009057">
    <property type="entry name" value="Homeodomain-like_sf"/>
</dbReference>
<dbReference type="PROSITE" id="PS50977">
    <property type="entry name" value="HTH_TETR_2"/>
    <property type="match status" value="1"/>
</dbReference>
<feature type="domain" description="HTH tetR-type" evidence="5">
    <location>
        <begin position="12"/>
        <end position="72"/>
    </location>
</feature>
<evidence type="ECO:0000259" key="5">
    <source>
        <dbReference type="PROSITE" id="PS50977"/>
    </source>
</evidence>
<evidence type="ECO:0000256" key="3">
    <source>
        <dbReference type="ARBA" id="ARBA00023163"/>
    </source>
</evidence>
<evidence type="ECO:0000256" key="4">
    <source>
        <dbReference type="PROSITE-ProRule" id="PRU00335"/>
    </source>
</evidence>
<keyword evidence="7" id="KW-1185">Reference proteome</keyword>
<keyword evidence="2 4" id="KW-0238">DNA-binding</keyword>
<dbReference type="SUPFAM" id="SSF48498">
    <property type="entry name" value="Tetracyclin repressor-like, C-terminal domain"/>
    <property type="match status" value="1"/>
</dbReference>
<dbReference type="Proteomes" id="UP001142317">
    <property type="component" value="Unassembled WGS sequence"/>
</dbReference>
<dbReference type="GO" id="GO:0000976">
    <property type="term" value="F:transcription cis-regulatory region binding"/>
    <property type="evidence" value="ECO:0007669"/>
    <property type="project" value="TreeGrafter"/>
</dbReference>
<evidence type="ECO:0000256" key="1">
    <source>
        <dbReference type="ARBA" id="ARBA00023015"/>
    </source>
</evidence>
<dbReference type="PANTHER" id="PTHR30055">
    <property type="entry name" value="HTH-TYPE TRANSCRIPTIONAL REGULATOR RUTR"/>
    <property type="match status" value="1"/>
</dbReference>